<dbReference type="Pfam" id="PF00571">
    <property type="entry name" value="CBS"/>
    <property type="match status" value="2"/>
</dbReference>
<dbReference type="SUPFAM" id="SSF64182">
    <property type="entry name" value="DHH phosphoesterases"/>
    <property type="match status" value="1"/>
</dbReference>
<sequence>MEEKIYIIGHVNPDTDSIASAVGYSWLLRERDSIEAVAARAGAINPQTNWILKFAGIDAPVLIPDASPKFDTVTRRLDTTTPEQPLRDAWAIASRTGGITPVINADGTPYGLITGRSLFQHLVKLVGPQKIKQDMKIGELLDIPAKDAADISVPSFQVSWRIRDLLNRILREEGDDYLVVDEHNRYVGVCRQRDLINPPRMKIILVDHNEPQQALGSIHEADLIEILDHHRLGNSQTHLPIRFTVDVVGSTSTLVSERIEDAGLSAPPAIAALLLAGVISDTLILTSPTTTERDKSAADRLMRWAFNSGSPFVEETLESYGKKVIAAGSGLRTRPAGEVVKTDLKVYQVEPYHFAISQAEVSDMVEVTDHVQELQNALEELQESKGLNFAMLMVTDVVGGSSRLFMANPPPPLAGLPYKPLSDGTWLAEGIVSRKKQLLPVILGMLEQ</sequence>
<organism evidence="9 10">
    <name type="scientific">Leptolinea tardivitalis</name>
    <dbReference type="NCBI Taxonomy" id="229920"/>
    <lineage>
        <taxon>Bacteria</taxon>
        <taxon>Bacillati</taxon>
        <taxon>Chloroflexota</taxon>
        <taxon>Anaerolineae</taxon>
        <taxon>Anaerolineales</taxon>
        <taxon>Anaerolineaceae</taxon>
        <taxon>Leptolinea</taxon>
    </lineage>
</organism>
<dbReference type="Gene3D" id="3.90.1640.10">
    <property type="entry name" value="inorganic pyrophosphatase (n-terminal core)"/>
    <property type="match status" value="2"/>
</dbReference>
<dbReference type="Pfam" id="PF01368">
    <property type="entry name" value="DHH"/>
    <property type="match status" value="1"/>
</dbReference>
<proteinExistence type="predicted"/>
<comment type="cofactor">
    <cofactor evidence="1">
        <name>Mn(2+)</name>
        <dbReference type="ChEBI" id="CHEBI:29035"/>
    </cofactor>
</comment>
<comment type="caution">
    <text evidence="9">The sequence shown here is derived from an EMBL/GenBank/DDBJ whole genome shotgun (WGS) entry which is preliminary data.</text>
</comment>
<dbReference type="AlphaFoldDB" id="A0A0P6XIC1"/>
<dbReference type="Pfam" id="PF02833">
    <property type="entry name" value="DHHA2"/>
    <property type="match status" value="1"/>
</dbReference>
<dbReference type="GO" id="GO:0004427">
    <property type="term" value="F:inorganic diphosphate phosphatase activity"/>
    <property type="evidence" value="ECO:0007669"/>
    <property type="project" value="UniProtKB-EC"/>
</dbReference>
<evidence type="ECO:0000256" key="5">
    <source>
        <dbReference type="ARBA" id="ARBA00023211"/>
    </source>
</evidence>
<dbReference type="EC" id="3.6.1.1" evidence="2"/>
<dbReference type="InterPro" id="IPR001667">
    <property type="entry name" value="DDH_dom"/>
</dbReference>
<dbReference type="InterPro" id="IPR000644">
    <property type="entry name" value="CBS_dom"/>
</dbReference>
<gene>
    <name evidence="9" type="ORF">ADM99_00920</name>
</gene>
<evidence type="ECO:0000256" key="1">
    <source>
        <dbReference type="ARBA" id="ARBA00001936"/>
    </source>
</evidence>
<dbReference type="PANTHER" id="PTHR12112">
    <property type="entry name" value="BNIP - RELATED"/>
    <property type="match status" value="1"/>
</dbReference>
<dbReference type="PANTHER" id="PTHR12112:SF22">
    <property type="entry name" value="MANGANESE-DEPENDENT INORGANIC PYROPHOSPHATASE-RELATED"/>
    <property type="match status" value="1"/>
</dbReference>
<accession>A0A0P6XIC1</accession>
<evidence type="ECO:0000313" key="10">
    <source>
        <dbReference type="Proteomes" id="UP000050430"/>
    </source>
</evidence>
<dbReference type="CDD" id="cd02205">
    <property type="entry name" value="CBS_pair_SF"/>
    <property type="match status" value="1"/>
</dbReference>
<dbReference type="PATRIC" id="fig|229920.5.peg.2999"/>
<evidence type="ECO:0000313" key="9">
    <source>
        <dbReference type="EMBL" id="KPL74688.1"/>
    </source>
</evidence>
<evidence type="ECO:0000256" key="3">
    <source>
        <dbReference type="ARBA" id="ARBA00022723"/>
    </source>
</evidence>
<keyword evidence="10" id="KW-1185">Reference proteome</keyword>
<keyword evidence="5" id="KW-0464">Manganese</keyword>
<evidence type="ECO:0000256" key="2">
    <source>
        <dbReference type="ARBA" id="ARBA00012146"/>
    </source>
</evidence>
<reference evidence="9 10" key="1">
    <citation type="submission" date="2015-07" db="EMBL/GenBank/DDBJ databases">
        <title>Genome sequence of Leptolinea tardivitalis DSM 16556.</title>
        <authorList>
            <person name="Hemp J."/>
            <person name="Ward L.M."/>
            <person name="Pace L.A."/>
            <person name="Fischer W.W."/>
        </authorList>
    </citation>
    <scope>NUCLEOTIDE SEQUENCE [LARGE SCALE GENOMIC DNA]</scope>
    <source>
        <strain evidence="9 10">YMTK-2</strain>
    </source>
</reference>
<dbReference type="Gene3D" id="3.10.310.20">
    <property type="entry name" value="DHHA2 domain"/>
    <property type="match status" value="1"/>
</dbReference>
<comment type="catalytic activity">
    <reaction evidence="7">
        <text>diphosphate + H2O = 2 phosphate + H(+)</text>
        <dbReference type="Rhea" id="RHEA:24576"/>
        <dbReference type="ChEBI" id="CHEBI:15377"/>
        <dbReference type="ChEBI" id="CHEBI:15378"/>
        <dbReference type="ChEBI" id="CHEBI:33019"/>
        <dbReference type="ChEBI" id="CHEBI:43474"/>
        <dbReference type="EC" id="3.6.1.1"/>
    </reaction>
</comment>
<dbReference type="Proteomes" id="UP000050430">
    <property type="component" value="Unassembled WGS sequence"/>
</dbReference>
<protein>
    <recommendedName>
        <fullName evidence="2">inorganic diphosphatase</fullName>
        <ecNumber evidence="2">3.6.1.1</ecNumber>
    </recommendedName>
    <alternativeName>
        <fullName evidence="6">Pyrophosphate phospho-hydrolase</fullName>
    </alternativeName>
</protein>
<evidence type="ECO:0000256" key="6">
    <source>
        <dbReference type="ARBA" id="ARBA00032535"/>
    </source>
</evidence>
<dbReference type="OrthoDB" id="9766150at2"/>
<keyword evidence="4" id="KW-0378">Hydrolase</keyword>
<name>A0A0P6XIC1_9CHLR</name>
<evidence type="ECO:0000259" key="8">
    <source>
        <dbReference type="SMART" id="SM01131"/>
    </source>
</evidence>
<evidence type="ECO:0000256" key="4">
    <source>
        <dbReference type="ARBA" id="ARBA00022801"/>
    </source>
</evidence>
<dbReference type="RefSeq" id="WP_062423313.1">
    <property type="nucleotide sequence ID" value="NZ_BBYA01000014.1"/>
</dbReference>
<evidence type="ECO:0000256" key="7">
    <source>
        <dbReference type="ARBA" id="ARBA00047820"/>
    </source>
</evidence>
<dbReference type="EMBL" id="LGCK01000002">
    <property type="protein sequence ID" value="KPL74688.1"/>
    <property type="molecule type" value="Genomic_DNA"/>
</dbReference>
<feature type="domain" description="DHHA2" evidence="8">
    <location>
        <begin position="321"/>
        <end position="446"/>
    </location>
</feature>
<dbReference type="SMART" id="SM01131">
    <property type="entry name" value="DHHA2"/>
    <property type="match status" value="1"/>
</dbReference>
<keyword evidence="3" id="KW-0479">Metal-binding</keyword>
<dbReference type="SUPFAM" id="SSF54631">
    <property type="entry name" value="CBS-domain pair"/>
    <property type="match status" value="1"/>
</dbReference>
<dbReference type="GO" id="GO:0005737">
    <property type="term" value="C:cytoplasm"/>
    <property type="evidence" value="ECO:0007669"/>
    <property type="project" value="InterPro"/>
</dbReference>
<dbReference type="GO" id="GO:0046872">
    <property type="term" value="F:metal ion binding"/>
    <property type="evidence" value="ECO:0007669"/>
    <property type="project" value="UniProtKB-KW"/>
</dbReference>
<dbReference type="InterPro" id="IPR038763">
    <property type="entry name" value="DHH_sf"/>
</dbReference>
<dbReference type="STRING" id="229920.ADM99_00920"/>
<dbReference type="InterPro" id="IPR038222">
    <property type="entry name" value="DHHA2_dom_sf"/>
</dbReference>
<dbReference type="InterPro" id="IPR046342">
    <property type="entry name" value="CBS_dom_sf"/>
</dbReference>
<dbReference type="InterPro" id="IPR004097">
    <property type="entry name" value="DHHA2"/>
</dbReference>